<feature type="domain" description="BD-FAE-like" evidence="4">
    <location>
        <begin position="100"/>
        <end position="304"/>
    </location>
</feature>
<dbReference type="EMBL" id="NBXE01000029">
    <property type="protein sequence ID" value="RFA25946.1"/>
    <property type="molecule type" value="Genomic_DNA"/>
</dbReference>
<dbReference type="InterPro" id="IPR050300">
    <property type="entry name" value="GDXG_lipolytic_enzyme"/>
</dbReference>
<dbReference type="PANTHER" id="PTHR48081">
    <property type="entry name" value="AB HYDROLASE SUPERFAMILY PROTEIN C4A8.06C"/>
    <property type="match status" value="1"/>
</dbReference>
<dbReference type="PANTHER" id="PTHR48081:SF6">
    <property type="entry name" value="PEPTIDASE S9 PROLYL OLIGOPEPTIDASE CATALYTIC DOMAIN-CONTAINING PROTEIN"/>
    <property type="match status" value="1"/>
</dbReference>
<evidence type="ECO:0000256" key="1">
    <source>
        <dbReference type="ARBA" id="ARBA00022801"/>
    </source>
</evidence>
<dbReference type="Proteomes" id="UP000257080">
    <property type="component" value="Unassembled WGS sequence"/>
</dbReference>
<gene>
    <name evidence="5" type="ORF">B7R25_11860</name>
</gene>
<dbReference type="AlphaFoldDB" id="A0A3E0W8P7"/>
<protein>
    <submittedName>
        <fullName evidence="5">Esterase</fullName>
    </submittedName>
</protein>
<evidence type="ECO:0000259" key="4">
    <source>
        <dbReference type="Pfam" id="PF20434"/>
    </source>
</evidence>
<dbReference type="OrthoDB" id="9803828at2"/>
<dbReference type="InterPro" id="IPR049492">
    <property type="entry name" value="BD-FAE-like_dom"/>
</dbReference>
<dbReference type="GO" id="GO:0016787">
    <property type="term" value="F:hydrolase activity"/>
    <property type="evidence" value="ECO:0007669"/>
    <property type="project" value="UniProtKB-KW"/>
</dbReference>
<evidence type="ECO:0000256" key="3">
    <source>
        <dbReference type="SAM" id="Phobius"/>
    </source>
</evidence>
<evidence type="ECO:0000256" key="2">
    <source>
        <dbReference type="SAM" id="MobiDB-lite"/>
    </source>
</evidence>
<keyword evidence="1" id="KW-0378">Hydrolase</keyword>
<evidence type="ECO:0000313" key="5">
    <source>
        <dbReference type="EMBL" id="RFA25946.1"/>
    </source>
</evidence>
<dbReference type="Pfam" id="PF20434">
    <property type="entry name" value="BD-FAE"/>
    <property type="match status" value="1"/>
</dbReference>
<name>A0A3E0W8P7_9MICO</name>
<feature type="transmembrane region" description="Helical" evidence="3">
    <location>
        <begin position="31"/>
        <end position="50"/>
    </location>
</feature>
<dbReference type="SUPFAM" id="SSF53474">
    <property type="entry name" value="alpha/beta-Hydrolases"/>
    <property type="match status" value="1"/>
</dbReference>
<dbReference type="Gene3D" id="3.40.50.1820">
    <property type="entry name" value="alpha/beta hydrolase"/>
    <property type="match status" value="1"/>
</dbReference>
<reference evidence="5 6" key="1">
    <citation type="submission" date="2017-04" db="EMBL/GenBank/DDBJ databases">
        <title>Comparative genome analysis of Subtercola boreus.</title>
        <authorList>
            <person name="Cho Y.-J."/>
            <person name="Cho A."/>
            <person name="Kim O.-S."/>
            <person name="Lee J.-I."/>
        </authorList>
    </citation>
    <scope>NUCLEOTIDE SEQUENCE [LARGE SCALE GENOMIC DNA]</scope>
    <source>
        <strain evidence="5 6">P28004</strain>
    </source>
</reference>
<keyword evidence="3" id="KW-0812">Transmembrane</keyword>
<evidence type="ECO:0000313" key="6">
    <source>
        <dbReference type="Proteomes" id="UP000257080"/>
    </source>
</evidence>
<dbReference type="InterPro" id="IPR029058">
    <property type="entry name" value="AB_hydrolase_fold"/>
</dbReference>
<comment type="caution">
    <text evidence="5">The sequence shown here is derived from an EMBL/GenBank/DDBJ whole genome shotgun (WGS) entry which is preliminary data.</text>
</comment>
<proteinExistence type="predicted"/>
<accession>A0A3E0W8P7</accession>
<keyword evidence="3" id="KW-0472">Membrane</keyword>
<organism evidence="5 6">
    <name type="scientific">Subtercola boreus</name>
    <dbReference type="NCBI Taxonomy" id="120213"/>
    <lineage>
        <taxon>Bacteria</taxon>
        <taxon>Bacillati</taxon>
        <taxon>Actinomycetota</taxon>
        <taxon>Actinomycetes</taxon>
        <taxon>Micrococcales</taxon>
        <taxon>Microbacteriaceae</taxon>
        <taxon>Subtercola</taxon>
    </lineage>
</organism>
<keyword evidence="3" id="KW-1133">Transmembrane helix</keyword>
<sequence length="356" mass="37718">MLPRRRDARAGSGSGGREGRIVKHSRRRRRVVLPAVALALGVVVAIAWVVSPWPAALLIRALFERSAHDTVAEMEPFVPHGVDERLDLPYGTEGADTTFDLFTPAGTSGALPTVIWIHGGAWVSGDKANVDPYVKIIASHGYTTVSLNYTVSPEAVYPVALTQLNSALAFLVAHAPEYNIDPGRIVLAGDSAGAQYASQLANLATNQVVATTLKLQPGLSPGQLRAVILDCGIYDVSGIPDAPGLAGYGFRVALWSYLGQKDWAGTAGAGQMSSLTYATAAFPRTWISGGNGDPLTEGQSKPFAARLHSLGVAVHTEFYPDDQQPALGHEYQFRLTSSAAQGALQSTLEFLATATR</sequence>
<feature type="region of interest" description="Disordered" evidence="2">
    <location>
        <begin position="1"/>
        <end position="22"/>
    </location>
</feature>